<feature type="domain" description="SPX" evidence="1">
    <location>
        <begin position="1"/>
        <end position="183"/>
    </location>
</feature>
<organism evidence="2 3">
    <name type="scientific">Paspalum notatum var. saurae</name>
    <dbReference type="NCBI Taxonomy" id="547442"/>
    <lineage>
        <taxon>Eukaryota</taxon>
        <taxon>Viridiplantae</taxon>
        <taxon>Streptophyta</taxon>
        <taxon>Embryophyta</taxon>
        <taxon>Tracheophyta</taxon>
        <taxon>Spermatophyta</taxon>
        <taxon>Magnoliopsida</taxon>
        <taxon>Liliopsida</taxon>
        <taxon>Poales</taxon>
        <taxon>Poaceae</taxon>
        <taxon>PACMAD clade</taxon>
        <taxon>Panicoideae</taxon>
        <taxon>Andropogonodae</taxon>
        <taxon>Paspaleae</taxon>
        <taxon>Paspalinae</taxon>
        <taxon>Paspalum</taxon>
    </lineage>
</organism>
<accession>A0AAQ3SQH5</accession>
<feature type="non-terminal residue" evidence="2">
    <location>
        <position position="282"/>
    </location>
</feature>
<sequence length="282" mass="31672">MKFGKRLQKQVEESLPEWRDKFLAYKRLKRLLRLVVVSTAAASSSSSPRRISGIAGAVAAEAAFVRLLDAEVDRFNAFFMEQEEDFVIRHRARTRVHIVRIIYASMVELQETVKKAAQDAARRPSSETELSLTMRRVRKEIVDLHGEMVLLLNYSAINYTGLAKIVKKYDKRTGRLLRLPFIEKVLGQPFFATELISRLVRECETTMEAVFKASRVHHAGASAGARPVAVAAAEQGIFRNTVAALMTIGELRSRSSTYGRFSLPPMASPEHELLRCVQLAGP</sequence>
<dbReference type="InterPro" id="IPR031142">
    <property type="entry name" value="SPX_prot"/>
</dbReference>
<evidence type="ECO:0000313" key="2">
    <source>
        <dbReference type="EMBL" id="WVZ58778.1"/>
    </source>
</evidence>
<gene>
    <name evidence="2" type="ORF">U9M48_009009</name>
</gene>
<dbReference type="PROSITE" id="PS51382">
    <property type="entry name" value="SPX"/>
    <property type="match status" value="1"/>
</dbReference>
<dbReference type="EMBL" id="CP144746">
    <property type="protein sequence ID" value="WVZ58778.1"/>
    <property type="molecule type" value="Genomic_DNA"/>
</dbReference>
<dbReference type="Pfam" id="PF03105">
    <property type="entry name" value="SPX"/>
    <property type="match status" value="2"/>
</dbReference>
<dbReference type="InterPro" id="IPR004331">
    <property type="entry name" value="SPX_dom"/>
</dbReference>
<dbReference type="GO" id="GO:0070417">
    <property type="term" value="P:cellular response to cold"/>
    <property type="evidence" value="ECO:0007669"/>
    <property type="project" value="UniProtKB-ARBA"/>
</dbReference>
<evidence type="ECO:0000313" key="3">
    <source>
        <dbReference type="Proteomes" id="UP001341281"/>
    </source>
</evidence>
<dbReference type="GO" id="GO:0016036">
    <property type="term" value="P:cellular response to phosphate starvation"/>
    <property type="evidence" value="ECO:0007669"/>
    <property type="project" value="InterPro"/>
</dbReference>
<name>A0AAQ3SQH5_PASNO</name>
<protein>
    <recommendedName>
        <fullName evidence="1">SPX domain-containing protein</fullName>
    </recommendedName>
</protein>
<dbReference type="CDD" id="cd14481">
    <property type="entry name" value="SPX_AtSPX1_like"/>
    <property type="match status" value="1"/>
</dbReference>
<dbReference type="PANTHER" id="PTHR45978">
    <property type="entry name" value="SPX DOMAIN-CONTAINING PROTEIN 3"/>
    <property type="match status" value="1"/>
</dbReference>
<dbReference type="Proteomes" id="UP001341281">
    <property type="component" value="Chromosome 02"/>
</dbReference>
<proteinExistence type="predicted"/>
<dbReference type="PANTHER" id="PTHR45978:SF2">
    <property type="entry name" value="SPX DOMAIN-CONTAINING PROTEIN 3"/>
    <property type="match status" value="1"/>
</dbReference>
<evidence type="ECO:0000259" key="1">
    <source>
        <dbReference type="PROSITE" id="PS51382"/>
    </source>
</evidence>
<reference evidence="2 3" key="1">
    <citation type="submission" date="2024-02" db="EMBL/GenBank/DDBJ databases">
        <title>High-quality chromosome-scale genome assembly of Pensacola bahiagrass (Paspalum notatum Flugge var. saurae).</title>
        <authorList>
            <person name="Vega J.M."/>
            <person name="Podio M."/>
            <person name="Orjuela J."/>
            <person name="Siena L.A."/>
            <person name="Pessino S.C."/>
            <person name="Combes M.C."/>
            <person name="Mariac C."/>
            <person name="Albertini E."/>
            <person name="Pupilli F."/>
            <person name="Ortiz J.P.A."/>
            <person name="Leblanc O."/>
        </authorList>
    </citation>
    <scope>NUCLEOTIDE SEQUENCE [LARGE SCALE GENOMIC DNA]</scope>
    <source>
        <strain evidence="2">R1</strain>
        <tissue evidence="2">Leaf</tissue>
    </source>
</reference>
<dbReference type="AlphaFoldDB" id="A0AAQ3SQH5"/>
<keyword evidence="3" id="KW-1185">Reference proteome</keyword>